<evidence type="ECO:0000313" key="4">
    <source>
        <dbReference type="EMBL" id="OXE44364.1"/>
    </source>
</evidence>
<dbReference type="Pfam" id="PF01546">
    <property type="entry name" value="Peptidase_M20"/>
    <property type="match status" value="1"/>
</dbReference>
<organism evidence="4 5">
    <name type="scientific">Turicimonas muris</name>
    <dbReference type="NCBI Taxonomy" id="1796652"/>
    <lineage>
        <taxon>Bacteria</taxon>
        <taxon>Pseudomonadati</taxon>
        <taxon>Pseudomonadota</taxon>
        <taxon>Betaproteobacteria</taxon>
        <taxon>Burkholderiales</taxon>
        <taxon>Sutterellaceae</taxon>
        <taxon>Turicimonas</taxon>
    </lineage>
</organism>
<name>A0A227KAT1_9BURK</name>
<evidence type="ECO:0000256" key="1">
    <source>
        <dbReference type="ARBA" id="ARBA00022801"/>
    </source>
</evidence>
<reference evidence="5" key="1">
    <citation type="submission" date="2017-05" db="EMBL/GenBank/DDBJ databases">
        <title>Improved OligoMM genomes.</title>
        <authorList>
            <person name="Garzetti D."/>
        </authorList>
    </citation>
    <scope>NUCLEOTIDE SEQUENCE [LARGE SCALE GENOMIC DNA]</scope>
    <source>
        <strain evidence="5">YL45</strain>
    </source>
</reference>
<keyword evidence="5" id="KW-1185">Reference proteome</keyword>
<proteinExistence type="predicted"/>
<dbReference type="RefSeq" id="WP_066592585.1">
    <property type="nucleotide sequence ID" value="NZ_CAJTBZ010000037.1"/>
</dbReference>
<sequence>MSEKDFDVVQMRTELHEMPELGFHEEKTSKYVVNKLKELGLNPQTGIGGTGVVAYIDGTEPGPTVMVRADMDALPFVIDNKPCSIHACGHDSHTAMLLALAAKLVGNVKKGRVKLFFQPAEETLLGAVRSIEDGVLDDVDVAFGAHVRPIQDIPDGTVCAAVRHTSSTFLEVELKGKTCHAARPHLGCSVVEAAVLATNAVNAIWMNPGKVWSAKVTAINCCGSASNIIPDHGKMILDCRAQDNPTMKEMLDKIKRAILNAAEAVGVEATVNFPGGIIPAAEYDEGLVAETAGIIKEVLGDDKLAKDCGGGGEDFHYFVQKKPSIRTAYIGVGAGVTPGLHDPKMTMNPESLRNGVAVLEKMVLNQVG</sequence>
<dbReference type="AlphaFoldDB" id="A0A227KAT1"/>
<keyword evidence="2" id="KW-0479">Metal-binding</keyword>
<feature type="binding site" evidence="2">
    <location>
        <position position="90"/>
    </location>
    <ligand>
        <name>Mn(2+)</name>
        <dbReference type="ChEBI" id="CHEBI:29035"/>
        <label>2</label>
    </ligand>
</feature>
<feature type="binding site" evidence="2">
    <location>
        <position position="341"/>
    </location>
    <ligand>
        <name>Mn(2+)</name>
        <dbReference type="ChEBI" id="CHEBI:29035"/>
        <label>2</label>
    </ligand>
</feature>
<feature type="domain" description="Peptidase M20 dimerisation" evidence="3">
    <location>
        <begin position="167"/>
        <end position="262"/>
    </location>
</feature>
<comment type="caution">
    <text evidence="4">The sequence shown here is derived from an EMBL/GenBank/DDBJ whole genome shotgun (WGS) entry which is preliminary data.</text>
</comment>
<dbReference type="Proteomes" id="UP000214610">
    <property type="component" value="Unassembled WGS sequence"/>
</dbReference>
<dbReference type="EMBL" id="NHMP01000012">
    <property type="protein sequence ID" value="OXE44364.1"/>
    <property type="molecule type" value="Genomic_DNA"/>
</dbReference>
<dbReference type="NCBIfam" id="TIGR01891">
    <property type="entry name" value="amidohydrolases"/>
    <property type="match status" value="1"/>
</dbReference>
<dbReference type="SUPFAM" id="SSF55031">
    <property type="entry name" value="Bacterial exopeptidase dimerisation domain"/>
    <property type="match status" value="1"/>
</dbReference>
<dbReference type="Gene3D" id="3.40.630.10">
    <property type="entry name" value="Zn peptidases"/>
    <property type="match status" value="1"/>
</dbReference>
<dbReference type="InterPro" id="IPR017439">
    <property type="entry name" value="Amidohydrolase"/>
</dbReference>
<evidence type="ECO:0000256" key="2">
    <source>
        <dbReference type="PIRSR" id="PIRSR005962-1"/>
    </source>
</evidence>
<keyword evidence="2" id="KW-0464">Manganese</keyword>
<dbReference type="PIRSF" id="PIRSF005962">
    <property type="entry name" value="Pept_M20D_amidohydro"/>
    <property type="match status" value="1"/>
</dbReference>
<dbReference type="Gene3D" id="3.30.70.360">
    <property type="match status" value="1"/>
</dbReference>
<dbReference type="GO" id="GO:0016787">
    <property type="term" value="F:hydrolase activity"/>
    <property type="evidence" value="ECO:0007669"/>
    <property type="project" value="UniProtKB-KW"/>
</dbReference>
<feature type="binding site" evidence="2">
    <location>
        <position position="88"/>
    </location>
    <ligand>
        <name>Mn(2+)</name>
        <dbReference type="ChEBI" id="CHEBI:29035"/>
        <label>2</label>
    </ligand>
</feature>
<dbReference type="SUPFAM" id="SSF53187">
    <property type="entry name" value="Zn-dependent exopeptidases"/>
    <property type="match status" value="1"/>
</dbReference>
<feature type="binding site" evidence="2">
    <location>
        <position position="146"/>
    </location>
    <ligand>
        <name>Mn(2+)</name>
        <dbReference type="ChEBI" id="CHEBI:29035"/>
        <label>2</label>
    </ligand>
</feature>
<evidence type="ECO:0000313" key="5">
    <source>
        <dbReference type="Proteomes" id="UP000214610"/>
    </source>
</evidence>
<keyword evidence="1 4" id="KW-0378">Hydrolase</keyword>
<dbReference type="InterPro" id="IPR002933">
    <property type="entry name" value="Peptidase_M20"/>
</dbReference>
<feature type="binding site" evidence="2">
    <location>
        <position position="122"/>
    </location>
    <ligand>
        <name>Mn(2+)</name>
        <dbReference type="ChEBI" id="CHEBI:29035"/>
        <label>2</label>
    </ligand>
</feature>
<dbReference type="InterPro" id="IPR011650">
    <property type="entry name" value="Peptidase_M20_dimer"/>
</dbReference>
<accession>A0A227KAT1</accession>
<dbReference type="GO" id="GO:0046872">
    <property type="term" value="F:metal ion binding"/>
    <property type="evidence" value="ECO:0007669"/>
    <property type="project" value="UniProtKB-KW"/>
</dbReference>
<dbReference type="PANTHER" id="PTHR11014">
    <property type="entry name" value="PEPTIDASE M20 FAMILY MEMBER"/>
    <property type="match status" value="1"/>
</dbReference>
<evidence type="ECO:0000259" key="3">
    <source>
        <dbReference type="Pfam" id="PF07687"/>
    </source>
</evidence>
<dbReference type="Pfam" id="PF07687">
    <property type="entry name" value="M20_dimer"/>
    <property type="match status" value="1"/>
</dbReference>
<dbReference type="GeneID" id="78361349"/>
<comment type="cofactor">
    <cofactor evidence="2">
        <name>Mn(2+)</name>
        <dbReference type="ChEBI" id="CHEBI:29035"/>
    </cofactor>
    <text evidence="2">The Mn(2+) ion enhances activity.</text>
</comment>
<dbReference type="PANTHER" id="PTHR11014:SF122">
    <property type="entry name" value="AMIDOHYDROLASE AMHX"/>
    <property type="match status" value="1"/>
</dbReference>
<dbReference type="InterPro" id="IPR036264">
    <property type="entry name" value="Bact_exopeptidase_dim_dom"/>
</dbReference>
<protein>
    <submittedName>
        <fullName evidence="4">Amidohydrolase</fullName>
    </submittedName>
</protein>
<gene>
    <name evidence="4" type="ORF">ADH67_12175</name>
</gene>